<protein>
    <submittedName>
        <fullName evidence="1">Uncharacterized protein</fullName>
    </submittedName>
</protein>
<sequence>MPWGYYTPRHFFFLYFKRERWNLLIWRIKNILSRWTLQLIPVALSRR</sequence>
<organism evidence="1">
    <name type="scientific">Siphoviridae sp. ctWhx86</name>
    <dbReference type="NCBI Taxonomy" id="2826362"/>
    <lineage>
        <taxon>Viruses</taxon>
        <taxon>Duplodnaviria</taxon>
        <taxon>Heunggongvirae</taxon>
        <taxon>Uroviricota</taxon>
        <taxon>Caudoviricetes</taxon>
    </lineage>
</organism>
<evidence type="ECO:0000313" key="1">
    <source>
        <dbReference type="EMBL" id="DAE20850.1"/>
    </source>
</evidence>
<reference evidence="1" key="1">
    <citation type="journal article" date="2021" name="Proc. Natl. Acad. Sci. U.S.A.">
        <title>A Catalog of Tens of Thousands of Viruses from Human Metagenomes Reveals Hidden Associations with Chronic Diseases.</title>
        <authorList>
            <person name="Tisza M.J."/>
            <person name="Buck C.B."/>
        </authorList>
    </citation>
    <scope>NUCLEOTIDE SEQUENCE</scope>
    <source>
        <strain evidence="1">CtWhx86</strain>
    </source>
</reference>
<accession>A0A8S5QPB2</accession>
<dbReference type="EMBL" id="BK015702">
    <property type="protein sequence ID" value="DAE20850.1"/>
    <property type="molecule type" value="Genomic_DNA"/>
</dbReference>
<name>A0A8S5QPB2_9CAUD</name>
<proteinExistence type="predicted"/>